<dbReference type="PANTHER" id="PTHR13857">
    <property type="entry name" value="MRNA EDITING ENZYME"/>
    <property type="match status" value="1"/>
</dbReference>
<reference evidence="6" key="1">
    <citation type="submission" date="2025-08" db="UniProtKB">
        <authorList>
            <consortium name="Ensembl"/>
        </authorList>
    </citation>
    <scope>IDENTIFICATION</scope>
</reference>
<dbReference type="Ensembl" id="ENSTMTT00000023002.1">
    <property type="protein sequence ID" value="ENSTMTP00000022210.1"/>
    <property type="gene ID" value="ENSTMTG00000015890.1"/>
</dbReference>
<evidence type="ECO:0000259" key="5">
    <source>
        <dbReference type="PROSITE" id="PS51747"/>
    </source>
</evidence>
<dbReference type="GO" id="GO:0005634">
    <property type="term" value="C:nucleus"/>
    <property type="evidence" value="ECO:0007669"/>
    <property type="project" value="TreeGrafter"/>
</dbReference>
<dbReference type="Gene3D" id="3.40.140.10">
    <property type="entry name" value="Cytidine Deaminase, domain 2"/>
    <property type="match status" value="1"/>
</dbReference>
<dbReference type="Proteomes" id="UP000472274">
    <property type="component" value="Unplaced"/>
</dbReference>
<comment type="cofactor">
    <cofactor evidence="1">
        <name>Zn(2+)</name>
        <dbReference type="ChEBI" id="CHEBI:29105"/>
    </cofactor>
</comment>
<evidence type="ECO:0000256" key="3">
    <source>
        <dbReference type="ARBA" id="ARBA00022723"/>
    </source>
</evidence>
<keyword evidence="3" id="KW-0479">Metal-binding</keyword>
<evidence type="ECO:0000313" key="6">
    <source>
        <dbReference type="Ensembl" id="ENSTMTP00000022210.1"/>
    </source>
</evidence>
<dbReference type="Pfam" id="PF18750">
    <property type="entry name" value="SNAD4"/>
    <property type="match status" value="1"/>
</dbReference>
<dbReference type="InterPro" id="IPR016193">
    <property type="entry name" value="Cytidine_deaminase-like"/>
</dbReference>
<reference evidence="6" key="2">
    <citation type="submission" date="2025-09" db="UniProtKB">
        <authorList>
            <consortium name="Ensembl"/>
        </authorList>
    </citation>
    <scope>IDENTIFICATION</scope>
</reference>
<feature type="domain" description="CMP/dCMP-type deaminase" evidence="5">
    <location>
        <begin position="14"/>
        <end position="139"/>
    </location>
</feature>
<keyword evidence="4" id="KW-0378">Hydrolase</keyword>
<evidence type="ECO:0000256" key="2">
    <source>
        <dbReference type="ARBA" id="ARBA00006576"/>
    </source>
</evidence>
<proteinExistence type="inferred from homology"/>
<dbReference type="PROSITE" id="PS51747">
    <property type="entry name" value="CYT_DCMP_DEAMINASES_2"/>
    <property type="match status" value="1"/>
</dbReference>
<dbReference type="GO" id="GO:0046872">
    <property type="term" value="F:metal ion binding"/>
    <property type="evidence" value="ECO:0007669"/>
    <property type="project" value="UniProtKB-KW"/>
</dbReference>
<evidence type="ECO:0000313" key="7">
    <source>
        <dbReference type="Proteomes" id="UP000472274"/>
    </source>
</evidence>
<dbReference type="GeneTree" id="ENSGT00940000161190"/>
<dbReference type="SUPFAM" id="SSF53927">
    <property type="entry name" value="Cytidine deaminase-like"/>
    <property type="match status" value="1"/>
</dbReference>
<comment type="similarity">
    <text evidence="2">Belongs to the cytidine and deoxycytidylate deaminase family.</text>
</comment>
<dbReference type="InterPro" id="IPR050610">
    <property type="entry name" value="APOBEC_Cyt_Deaminase"/>
</dbReference>
<sequence length="255" mass="29326">MPQVDARVLCCRSGVGDSVGGIQPNDFKVNYIPGICPRVTYLLYEIRWGRSTKFWRHWCRNTPTQHAEIACLEHDFKKLKFRPSVRCSITWFLSWSPCGKCCRCIVEFVRAHPSVTLKIKAAWLFKHMDERNRQGLRNLMENGVALYIMNLPDYRYCWRTFVAHQNGEEDDYCPLVPSLWIIFYCLELQQLIAFPPCSRERVSYFTPSHGGAYCPMCPTCHSIQSPCLSLLAHWSLSTHLLAGGSIRSELSPSAV</sequence>
<dbReference type="InterPro" id="IPR002125">
    <property type="entry name" value="CMP_dCMP_dom"/>
</dbReference>
<accession>A0A674JLI1</accession>
<dbReference type="GO" id="GO:0016554">
    <property type="term" value="P:cytidine to uridine editing"/>
    <property type="evidence" value="ECO:0007669"/>
    <property type="project" value="TreeGrafter"/>
</dbReference>
<dbReference type="AlphaFoldDB" id="A0A674JLI1"/>
<evidence type="ECO:0000256" key="4">
    <source>
        <dbReference type="ARBA" id="ARBA00022801"/>
    </source>
</evidence>
<dbReference type="GO" id="GO:0005737">
    <property type="term" value="C:cytoplasm"/>
    <property type="evidence" value="ECO:0007669"/>
    <property type="project" value="TreeGrafter"/>
</dbReference>
<name>A0A674JLI1_9SAUR</name>
<protein>
    <recommendedName>
        <fullName evidence="5">CMP/dCMP-type deaminase domain-containing protein</fullName>
    </recommendedName>
</protein>
<organism evidence="6 7">
    <name type="scientific">Terrapene triunguis</name>
    <name type="common">Three-toed box turtle</name>
    <dbReference type="NCBI Taxonomy" id="2587831"/>
    <lineage>
        <taxon>Eukaryota</taxon>
        <taxon>Metazoa</taxon>
        <taxon>Chordata</taxon>
        <taxon>Craniata</taxon>
        <taxon>Vertebrata</taxon>
        <taxon>Euteleostomi</taxon>
        <taxon>Archelosauria</taxon>
        <taxon>Testudinata</taxon>
        <taxon>Testudines</taxon>
        <taxon>Cryptodira</taxon>
        <taxon>Durocryptodira</taxon>
        <taxon>Testudinoidea</taxon>
        <taxon>Emydidae</taxon>
        <taxon>Terrapene</taxon>
    </lineage>
</organism>
<dbReference type="GO" id="GO:0003723">
    <property type="term" value="F:RNA binding"/>
    <property type="evidence" value="ECO:0007669"/>
    <property type="project" value="TreeGrafter"/>
</dbReference>
<keyword evidence="7" id="KW-1185">Reference proteome</keyword>
<evidence type="ECO:0000256" key="1">
    <source>
        <dbReference type="ARBA" id="ARBA00001947"/>
    </source>
</evidence>
<dbReference type="PANTHER" id="PTHR13857:SF26">
    <property type="entry name" value="C-U-EDITING ENZYME APOBEC-1"/>
    <property type="match status" value="1"/>
</dbReference>
<dbReference type="GO" id="GO:0004126">
    <property type="term" value="F:cytidine deaminase activity"/>
    <property type="evidence" value="ECO:0007669"/>
    <property type="project" value="TreeGrafter"/>
</dbReference>